<dbReference type="InterPro" id="IPR013749">
    <property type="entry name" value="PM/HMP-P_kinase-1"/>
</dbReference>
<dbReference type="Proteomes" id="UP000256321">
    <property type="component" value="Unassembled WGS sequence"/>
</dbReference>
<evidence type="ECO:0000256" key="3">
    <source>
        <dbReference type="ARBA" id="ARBA00022679"/>
    </source>
</evidence>
<dbReference type="GO" id="GO:0009228">
    <property type="term" value="P:thiamine biosynthetic process"/>
    <property type="evidence" value="ECO:0007669"/>
    <property type="project" value="InterPro"/>
</dbReference>
<evidence type="ECO:0000313" key="11">
    <source>
        <dbReference type="Proteomes" id="UP000629596"/>
    </source>
</evidence>
<dbReference type="GO" id="GO:0005829">
    <property type="term" value="C:cytosol"/>
    <property type="evidence" value="ECO:0007669"/>
    <property type="project" value="TreeGrafter"/>
</dbReference>
<evidence type="ECO:0000256" key="1">
    <source>
        <dbReference type="ARBA" id="ARBA00004948"/>
    </source>
</evidence>
<organism evidence="9 10">
    <name type="scientific">Parabacteroides acidifaciens</name>
    <dbReference type="NCBI Taxonomy" id="2290935"/>
    <lineage>
        <taxon>Bacteria</taxon>
        <taxon>Pseudomonadati</taxon>
        <taxon>Bacteroidota</taxon>
        <taxon>Bacteroidia</taxon>
        <taxon>Bacteroidales</taxon>
        <taxon>Tannerellaceae</taxon>
        <taxon>Parabacteroides</taxon>
    </lineage>
</organism>
<protein>
    <recommendedName>
        <fullName evidence="2">hydroxymethylpyrimidine kinase</fullName>
        <ecNumber evidence="2">2.7.1.49</ecNumber>
    </recommendedName>
</protein>
<dbReference type="GO" id="GO:0008902">
    <property type="term" value="F:hydroxymethylpyrimidine kinase activity"/>
    <property type="evidence" value="ECO:0007669"/>
    <property type="project" value="UniProtKB-EC"/>
</dbReference>
<keyword evidence="11" id="KW-1185">Reference proteome</keyword>
<reference evidence="9 10" key="1">
    <citation type="submission" date="2018-07" db="EMBL/GenBank/DDBJ databases">
        <title>Parabacteroides acidifaciens nov. sp., isolated from human feces.</title>
        <authorList>
            <person name="Wang Y.J."/>
        </authorList>
    </citation>
    <scope>NUCLEOTIDE SEQUENCE [LARGE SCALE GENOMIC DNA]</scope>
    <source>
        <strain evidence="9 10">426-9</strain>
    </source>
</reference>
<dbReference type="EMBL" id="QREV01000001">
    <property type="protein sequence ID" value="RDU51118.1"/>
    <property type="molecule type" value="Genomic_DNA"/>
</dbReference>
<evidence type="ECO:0000313" key="8">
    <source>
        <dbReference type="EMBL" id="MBC8600168.1"/>
    </source>
</evidence>
<dbReference type="GO" id="GO:0008972">
    <property type="term" value="F:phosphomethylpyrimidine kinase activity"/>
    <property type="evidence" value="ECO:0007669"/>
    <property type="project" value="InterPro"/>
</dbReference>
<evidence type="ECO:0000256" key="4">
    <source>
        <dbReference type="ARBA" id="ARBA00022741"/>
    </source>
</evidence>
<evidence type="ECO:0000256" key="2">
    <source>
        <dbReference type="ARBA" id="ARBA00012135"/>
    </source>
</evidence>
<dbReference type="RefSeq" id="WP_115497712.1">
    <property type="nucleotide sequence ID" value="NZ_JACRTI010000001.1"/>
</dbReference>
<evidence type="ECO:0000256" key="6">
    <source>
        <dbReference type="ARBA" id="ARBA00022840"/>
    </source>
</evidence>
<comment type="pathway">
    <text evidence="1">Cofactor biosynthesis; thiamine diphosphate biosynthesis.</text>
</comment>
<name>A0A3D8HJN4_9BACT</name>
<reference evidence="8 11" key="2">
    <citation type="submission" date="2020-08" db="EMBL/GenBank/DDBJ databases">
        <title>Genome public.</title>
        <authorList>
            <person name="Liu C."/>
            <person name="Sun Q."/>
        </authorList>
    </citation>
    <scope>NUCLEOTIDE SEQUENCE [LARGE SCALE GENOMIC DNA]</scope>
    <source>
        <strain evidence="8 11">426_9</strain>
    </source>
</reference>
<dbReference type="InterPro" id="IPR029056">
    <property type="entry name" value="Ribokinase-like"/>
</dbReference>
<dbReference type="SUPFAM" id="SSF53613">
    <property type="entry name" value="Ribokinase-like"/>
    <property type="match status" value="1"/>
</dbReference>
<dbReference type="PANTHER" id="PTHR20858:SF17">
    <property type="entry name" value="HYDROXYMETHYLPYRIMIDINE_PHOSPHOMETHYLPYRIMIDINE KINASE THI20-RELATED"/>
    <property type="match status" value="1"/>
</dbReference>
<evidence type="ECO:0000256" key="5">
    <source>
        <dbReference type="ARBA" id="ARBA00022777"/>
    </source>
</evidence>
<keyword evidence="4" id="KW-0547">Nucleotide-binding</keyword>
<comment type="caution">
    <text evidence="9">The sequence shown here is derived from an EMBL/GenBank/DDBJ whole genome shotgun (WGS) entry which is preliminary data.</text>
</comment>
<dbReference type="EMBL" id="JACRTI010000001">
    <property type="protein sequence ID" value="MBC8600168.1"/>
    <property type="molecule type" value="Genomic_DNA"/>
</dbReference>
<keyword evidence="6" id="KW-0067">ATP-binding</keyword>
<keyword evidence="3 9" id="KW-0808">Transferase</keyword>
<dbReference type="Pfam" id="PF08543">
    <property type="entry name" value="Phos_pyr_kin"/>
    <property type="match status" value="1"/>
</dbReference>
<feature type="domain" description="Pyridoxamine kinase/Phosphomethylpyrimidine kinase" evidence="7">
    <location>
        <begin position="19"/>
        <end position="266"/>
    </location>
</feature>
<dbReference type="Proteomes" id="UP000629596">
    <property type="component" value="Unassembled WGS sequence"/>
</dbReference>
<accession>A0A3D8HJN4</accession>
<evidence type="ECO:0000259" key="7">
    <source>
        <dbReference type="Pfam" id="PF08543"/>
    </source>
</evidence>
<dbReference type="CDD" id="cd01169">
    <property type="entry name" value="HMPP_kinase"/>
    <property type="match status" value="1"/>
</dbReference>
<keyword evidence="5 9" id="KW-0418">Kinase</keyword>
<dbReference type="EC" id="2.7.1.49" evidence="2"/>
<evidence type="ECO:0000313" key="10">
    <source>
        <dbReference type="Proteomes" id="UP000256321"/>
    </source>
</evidence>
<proteinExistence type="predicted"/>
<dbReference type="FunFam" id="3.40.1190.20:FF:000003">
    <property type="entry name" value="Phosphomethylpyrimidine kinase ThiD"/>
    <property type="match status" value="1"/>
</dbReference>
<dbReference type="Gene3D" id="3.40.1190.20">
    <property type="match status" value="1"/>
</dbReference>
<dbReference type="AlphaFoldDB" id="A0A3D8HJN4"/>
<dbReference type="GO" id="GO:0005524">
    <property type="term" value="F:ATP binding"/>
    <property type="evidence" value="ECO:0007669"/>
    <property type="project" value="UniProtKB-KW"/>
</dbReference>
<evidence type="ECO:0000313" key="9">
    <source>
        <dbReference type="EMBL" id="RDU51118.1"/>
    </source>
</evidence>
<sequence>MKTNTMFRYPVALTIAGSDSGGGAGIQADLKTFSALGVFGASVITSITAQNTTGVRGIQAVSPEIVEGQIDAVFEDITVDAVKIGMLHNREAAGIVACAIDRFSLSKVILDPVMISTSGSKLMEDETIEVIVNELFPKVMLVTPNIDEAAFLSGMPIRNEEEMEKAAQELLARGCRSVLMKGGHLEGSERADILYMKDSAPLRLVVPAVQTQNTHGTGCTLSSAIAAYMALGKGLPDAVSLAKEYVTAALEAGADVQTGHGHGPMNHLFAPVPLIKIKA</sequence>
<dbReference type="PANTHER" id="PTHR20858">
    <property type="entry name" value="PHOSPHOMETHYLPYRIMIDINE KINASE"/>
    <property type="match status" value="1"/>
</dbReference>
<gene>
    <name evidence="9" type="primary">thiD</name>
    <name evidence="9" type="ORF">DWU89_00355</name>
    <name evidence="8" type="ORF">H8784_00350</name>
</gene>
<dbReference type="NCBIfam" id="TIGR00097">
    <property type="entry name" value="HMP-P_kinase"/>
    <property type="match status" value="1"/>
</dbReference>
<dbReference type="InterPro" id="IPR004399">
    <property type="entry name" value="HMP/HMP-P_kinase_dom"/>
</dbReference>